<feature type="signal peptide" evidence="1">
    <location>
        <begin position="1"/>
        <end position="21"/>
    </location>
</feature>
<evidence type="ECO:0000256" key="1">
    <source>
        <dbReference type="SAM" id="SignalP"/>
    </source>
</evidence>
<evidence type="ECO:0000313" key="2">
    <source>
        <dbReference type="EMBL" id="EWH10251.1"/>
    </source>
</evidence>
<feature type="chain" id="PRO_5004898001" description="Solute-binding protein family 3/N-terminal domain-containing protein" evidence="1">
    <location>
        <begin position="22"/>
        <end position="288"/>
    </location>
</feature>
<proteinExistence type="predicted"/>
<gene>
    <name evidence="2" type="ORF">DS2_09137</name>
</gene>
<evidence type="ECO:0000313" key="3">
    <source>
        <dbReference type="Proteomes" id="UP000019276"/>
    </source>
</evidence>
<accession>W7QEA1</accession>
<dbReference type="Proteomes" id="UP000019276">
    <property type="component" value="Unassembled WGS sequence"/>
</dbReference>
<dbReference type="EMBL" id="ARZY01000014">
    <property type="protein sequence ID" value="EWH10251.1"/>
    <property type="molecule type" value="Genomic_DNA"/>
</dbReference>
<reference evidence="2 3" key="1">
    <citation type="journal article" date="2014" name="Genome Announc.">
        <title>Draft Genome Sequence of the Agar-Degrading Bacterium Catenovulum sp. Strain DS-2, Isolated from Intestines of Haliotis diversicolor.</title>
        <authorList>
            <person name="Shan D."/>
            <person name="Li X."/>
            <person name="Gu Z."/>
            <person name="Wei G."/>
            <person name="Gao Z."/>
            <person name="Shao Z."/>
        </authorList>
    </citation>
    <scope>NUCLEOTIDE SEQUENCE [LARGE SCALE GENOMIC DNA]</scope>
    <source>
        <strain evidence="2 3">DS-2</strain>
    </source>
</reference>
<keyword evidence="3" id="KW-1185">Reference proteome</keyword>
<organism evidence="2 3">
    <name type="scientific">Catenovulum agarivorans DS-2</name>
    <dbReference type="NCBI Taxonomy" id="1328313"/>
    <lineage>
        <taxon>Bacteria</taxon>
        <taxon>Pseudomonadati</taxon>
        <taxon>Pseudomonadota</taxon>
        <taxon>Gammaproteobacteria</taxon>
        <taxon>Alteromonadales</taxon>
        <taxon>Alteromonadaceae</taxon>
        <taxon>Catenovulum</taxon>
    </lineage>
</organism>
<dbReference type="STRING" id="1328313.DS2_09137"/>
<evidence type="ECO:0008006" key="4">
    <source>
        <dbReference type="Google" id="ProtNLM"/>
    </source>
</evidence>
<keyword evidence="1" id="KW-0732">Signal</keyword>
<name>W7QEA1_9ALTE</name>
<dbReference type="eggNOG" id="COG0840">
    <property type="taxonomic scope" value="Bacteria"/>
</dbReference>
<sequence length="288" mass="33199">MLKSFLMVLLLYCLPHWQAIAQLNHSNVISIKAGIFVETFKKYPHFMQSDICQQALDISQMQIDRTLLDAILMCRAFEHQNTRLQIEFVSMPNERRGMLLVEQGKMDTMTSSVWSTETNGADVYVTQPLLDVGEFEKGVYFAMSHPVFDLPPQQVALSNYTGLSVKDWTLDNQALYQLTTQYIKVGYSPAIFQYMRKGRADFILLEFPSSYNLNWCHDEVCLKPLPNVKVALNGTRHLVVSKYSENGAQFFYRLERGLTQLRAMGEIRKLYQQSGLINSQVEDWKVLN</sequence>
<dbReference type="RefSeq" id="WP_152537582.1">
    <property type="nucleotide sequence ID" value="NZ_ARZY01000014.1"/>
</dbReference>
<comment type="caution">
    <text evidence="2">The sequence shown here is derived from an EMBL/GenBank/DDBJ whole genome shotgun (WGS) entry which is preliminary data.</text>
</comment>
<protein>
    <recommendedName>
        <fullName evidence="4">Solute-binding protein family 3/N-terminal domain-containing protein</fullName>
    </recommendedName>
</protein>
<dbReference type="AlphaFoldDB" id="W7QEA1"/>
<dbReference type="OrthoDB" id="5452199at2"/>
<dbReference type="SUPFAM" id="SSF53850">
    <property type="entry name" value="Periplasmic binding protein-like II"/>
    <property type="match status" value="1"/>
</dbReference>